<dbReference type="Proteomes" id="UP000651837">
    <property type="component" value="Unassembled WGS sequence"/>
</dbReference>
<dbReference type="AlphaFoldDB" id="A0A316E0T1"/>
<dbReference type="EMBL" id="QGGQ01000004">
    <property type="protein sequence ID" value="PWK23576.1"/>
    <property type="molecule type" value="Genomic_DNA"/>
</dbReference>
<protein>
    <submittedName>
        <fullName evidence="2">SatD family protein</fullName>
    </submittedName>
</protein>
<dbReference type="EMBL" id="JACWLN010000004">
    <property type="protein sequence ID" value="MBD1261182.1"/>
    <property type="molecule type" value="Genomic_DNA"/>
</dbReference>
<evidence type="ECO:0000313" key="3">
    <source>
        <dbReference type="Proteomes" id="UP000245667"/>
    </source>
</evidence>
<evidence type="ECO:0000313" key="2">
    <source>
        <dbReference type="EMBL" id="PWK23576.1"/>
    </source>
</evidence>
<proteinExistence type="predicted"/>
<sequence length="203" mass="22558">MIAVITGDIVNSRGYDSTEWMAKLKSCLSQWGDTPTTWEIYRGDEIQLRIPVTEALMAAIKVKALVKTIKGLDIRMGIGVGDESFIGSGVSESNGTAYQRSGTTLEALKESKVNLMLTTANAEYNRTLNLMLKLASDFMDDWSTVSAEMVYLTLSHPNTSQQNLADQLHIKQSAVSQRTKRARLDLVLELLAYYQTTINTIKE</sequence>
<reference evidence="1 4" key="2">
    <citation type="submission" date="2020-07" db="EMBL/GenBank/DDBJ databases">
        <title>The draft genome sequence of Maribacter polysiphoniae KCTC 22021.</title>
        <authorList>
            <person name="Mu L."/>
        </authorList>
    </citation>
    <scope>NUCLEOTIDE SEQUENCE [LARGE SCALE GENOMIC DNA]</scope>
    <source>
        <strain evidence="1 4">KCTC 22021</strain>
    </source>
</reference>
<comment type="caution">
    <text evidence="2">The sequence shown here is derived from an EMBL/GenBank/DDBJ whole genome shotgun (WGS) entry which is preliminary data.</text>
</comment>
<dbReference type="InterPro" id="IPR032580">
    <property type="entry name" value="SatD"/>
</dbReference>
<gene>
    <name evidence="1" type="ORF">HZY62_11320</name>
    <name evidence="2" type="ORF">LX92_02142</name>
</gene>
<dbReference type="Proteomes" id="UP000245667">
    <property type="component" value="Unassembled WGS sequence"/>
</dbReference>
<reference evidence="2 3" key="1">
    <citation type="submission" date="2018-05" db="EMBL/GenBank/DDBJ databases">
        <title>Genomic Encyclopedia of Archaeal and Bacterial Type Strains, Phase II (KMG-II): from individual species to whole genera.</title>
        <authorList>
            <person name="Goeker M."/>
        </authorList>
    </citation>
    <scope>NUCLEOTIDE SEQUENCE [LARGE SCALE GENOMIC DNA]</scope>
    <source>
        <strain evidence="2 3">DSM 23514</strain>
    </source>
</reference>
<evidence type="ECO:0000313" key="1">
    <source>
        <dbReference type="EMBL" id="MBD1261182.1"/>
    </source>
</evidence>
<keyword evidence="4" id="KW-1185">Reference proteome</keyword>
<dbReference type="RefSeq" id="WP_109650328.1">
    <property type="nucleotide sequence ID" value="NZ_JACWLN010000004.1"/>
</dbReference>
<name>A0A316E0T1_9FLAO</name>
<evidence type="ECO:0000313" key="4">
    <source>
        <dbReference type="Proteomes" id="UP000651837"/>
    </source>
</evidence>
<accession>A0A316E0T1</accession>
<dbReference type="Pfam" id="PF16264">
    <property type="entry name" value="SatD"/>
    <property type="match status" value="1"/>
</dbReference>
<organism evidence="2 3">
    <name type="scientific">Maribacter polysiphoniae</name>
    <dbReference type="NCBI Taxonomy" id="429344"/>
    <lineage>
        <taxon>Bacteria</taxon>
        <taxon>Pseudomonadati</taxon>
        <taxon>Bacteroidota</taxon>
        <taxon>Flavobacteriia</taxon>
        <taxon>Flavobacteriales</taxon>
        <taxon>Flavobacteriaceae</taxon>
        <taxon>Maribacter</taxon>
    </lineage>
</organism>
<dbReference type="OrthoDB" id="7064118at2"/>